<name>A0A0F9QF24_9ZZZZ</name>
<gene>
    <name evidence="1" type="ORF">LCGC14_0726440</name>
</gene>
<accession>A0A0F9QF24</accession>
<evidence type="ECO:0000313" key="1">
    <source>
        <dbReference type="EMBL" id="KKN41129.1"/>
    </source>
</evidence>
<comment type="caution">
    <text evidence="1">The sequence shown here is derived from an EMBL/GenBank/DDBJ whole genome shotgun (WGS) entry which is preliminary data.</text>
</comment>
<sequence>MKPQALTILSFLLAANAVWADPPEPGEKSRKFATQDKAAQLVQGYYQKAAIGLSDEDLDRFFTAHKRERHNKLVRRLATITGQNEDIEQRRVLDIERLNAQCETLSLQGGHTSGSATRMAKLIYSVSNQCVDYPPRIQRTIVLSYSSDFGQWQIHRVRNSVVQ</sequence>
<reference evidence="1" key="1">
    <citation type="journal article" date="2015" name="Nature">
        <title>Complex archaea that bridge the gap between prokaryotes and eukaryotes.</title>
        <authorList>
            <person name="Spang A."/>
            <person name="Saw J.H."/>
            <person name="Jorgensen S.L."/>
            <person name="Zaremba-Niedzwiedzka K."/>
            <person name="Martijn J."/>
            <person name="Lind A.E."/>
            <person name="van Eijk R."/>
            <person name="Schleper C."/>
            <person name="Guy L."/>
            <person name="Ettema T.J."/>
        </authorList>
    </citation>
    <scope>NUCLEOTIDE SEQUENCE</scope>
</reference>
<proteinExistence type="predicted"/>
<organism evidence="1">
    <name type="scientific">marine sediment metagenome</name>
    <dbReference type="NCBI Taxonomy" id="412755"/>
    <lineage>
        <taxon>unclassified sequences</taxon>
        <taxon>metagenomes</taxon>
        <taxon>ecological metagenomes</taxon>
    </lineage>
</organism>
<dbReference type="EMBL" id="LAZR01001667">
    <property type="protein sequence ID" value="KKN41129.1"/>
    <property type="molecule type" value="Genomic_DNA"/>
</dbReference>
<protein>
    <recommendedName>
        <fullName evidence="2">SnoaL-like domain-containing protein</fullName>
    </recommendedName>
</protein>
<dbReference type="AlphaFoldDB" id="A0A0F9QF24"/>
<evidence type="ECO:0008006" key="2">
    <source>
        <dbReference type="Google" id="ProtNLM"/>
    </source>
</evidence>